<comment type="caution">
    <text evidence="2">The sequence shown here is derived from an EMBL/GenBank/DDBJ whole genome shotgun (WGS) entry which is preliminary data.</text>
</comment>
<evidence type="ECO:0000256" key="1">
    <source>
        <dbReference type="SAM" id="MobiDB-lite"/>
    </source>
</evidence>
<gene>
    <name evidence="2" type="ORF">PCOR1329_LOCUS51180</name>
</gene>
<keyword evidence="3" id="KW-1185">Reference proteome</keyword>
<feature type="non-terminal residue" evidence="2">
    <location>
        <position position="1"/>
    </location>
</feature>
<dbReference type="EMBL" id="CAUYUJ010016204">
    <property type="protein sequence ID" value="CAK0862867.1"/>
    <property type="molecule type" value="Genomic_DNA"/>
</dbReference>
<protein>
    <submittedName>
        <fullName evidence="2">Uncharacterized protein</fullName>
    </submittedName>
</protein>
<reference evidence="2" key="1">
    <citation type="submission" date="2023-10" db="EMBL/GenBank/DDBJ databases">
        <authorList>
            <person name="Chen Y."/>
            <person name="Shah S."/>
            <person name="Dougan E. K."/>
            <person name="Thang M."/>
            <person name="Chan C."/>
        </authorList>
    </citation>
    <scope>NUCLEOTIDE SEQUENCE [LARGE SCALE GENOMIC DNA]</scope>
</reference>
<proteinExistence type="predicted"/>
<accession>A0ABN9USR6</accession>
<feature type="region of interest" description="Disordered" evidence="1">
    <location>
        <begin position="313"/>
        <end position="339"/>
    </location>
</feature>
<name>A0ABN9USR6_9DINO</name>
<sequence>NIMDDEEEGGGPRGTSPWWCPPVFGLSGATTRPRPPEGWLTTRERARLDFIDFEPDGRSFSQLEVKRRPLSEDARQRLLRSQGFRCFYSLRPLGSEFGVDDFIPFSHRSIQDHALGRAVSSRNQVARSPGGDLPLADLQSSARLATAFPGFGVTVGGSCLSPRAQPWDCPTGPADRTPLELLMARHRFVRRELRGSASWPLLRYYCTSIADAAPPVSPREPEPWRLAVEQAIADAKAALRKLSEAEEALGEAGLVSDMADFVDPSYDELLKSVDQILAPVRKSSMVSDDFEVRWDTLESKLYVQVYTRQGRPKDRIDVQSPRVREADPQAAPRPILERN</sequence>
<feature type="compositionally biased region" description="Basic and acidic residues" evidence="1">
    <location>
        <begin position="313"/>
        <end position="327"/>
    </location>
</feature>
<feature type="region of interest" description="Disordered" evidence="1">
    <location>
        <begin position="1"/>
        <end position="38"/>
    </location>
</feature>
<organism evidence="2 3">
    <name type="scientific">Prorocentrum cordatum</name>
    <dbReference type="NCBI Taxonomy" id="2364126"/>
    <lineage>
        <taxon>Eukaryota</taxon>
        <taxon>Sar</taxon>
        <taxon>Alveolata</taxon>
        <taxon>Dinophyceae</taxon>
        <taxon>Prorocentrales</taxon>
        <taxon>Prorocentraceae</taxon>
        <taxon>Prorocentrum</taxon>
    </lineage>
</organism>
<evidence type="ECO:0000313" key="3">
    <source>
        <dbReference type="Proteomes" id="UP001189429"/>
    </source>
</evidence>
<evidence type="ECO:0000313" key="2">
    <source>
        <dbReference type="EMBL" id="CAK0862867.1"/>
    </source>
</evidence>
<dbReference type="Proteomes" id="UP001189429">
    <property type="component" value="Unassembled WGS sequence"/>
</dbReference>